<sequence>MEWNIRMHTVLYCSPKGVVYKTRAYSKADIDQLVATHGLRCLTSADRQYDFWFAASPPKCQRRANTIATELLMATTTFTARTVPLLRGCVVIATHDSDGDLDGLSWQQLDELAAKNRAITSRQARILARRVARDARRRRPRPARRSAPPVAAQAQQPMDAAGSR</sequence>
<evidence type="ECO:0000256" key="1">
    <source>
        <dbReference type="SAM" id="MobiDB-lite"/>
    </source>
</evidence>
<dbReference type="AlphaFoldDB" id="A0AAD1HEI0"/>
<organism evidence="2 3">
    <name type="scientific">Mycolicibacterium moriokaense</name>
    <dbReference type="NCBI Taxonomy" id="39691"/>
    <lineage>
        <taxon>Bacteria</taxon>
        <taxon>Bacillati</taxon>
        <taxon>Actinomycetota</taxon>
        <taxon>Actinomycetes</taxon>
        <taxon>Mycobacteriales</taxon>
        <taxon>Mycobacteriaceae</taxon>
        <taxon>Mycolicibacterium</taxon>
    </lineage>
</organism>
<feature type="region of interest" description="Disordered" evidence="1">
    <location>
        <begin position="130"/>
        <end position="164"/>
    </location>
</feature>
<dbReference type="Proteomes" id="UP000466681">
    <property type="component" value="Chromosome"/>
</dbReference>
<dbReference type="EMBL" id="AP022560">
    <property type="protein sequence ID" value="BBX03973.1"/>
    <property type="molecule type" value="Genomic_DNA"/>
</dbReference>
<name>A0AAD1HEI0_9MYCO</name>
<protein>
    <submittedName>
        <fullName evidence="2">Uncharacterized protein</fullName>
    </submittedName>
</protein>
<proteinExistence type="predicted"/>
<feature type="compositionally biased region" description="Basic residues" evidence="1">
    <location>
        <begin position="130"/>
        <end position="144"/>
    </location>
</feature>
<accession>A0AAD1HEI0</accession>
<feature type="compositionally biased region" description="Low complexity" evidence="1">
    <location>
        <begin position="145"/>
        <end position="164"/>
    </location>
</feature>
<evidence type="ECO:0000313" key="2">
    <source>
        <dbReference type="EMBL" id="BBX03973.1"/>
    </source>
</evidence>
<gene>
    <name evidence="2" type="ORF">MMOR_49090</name>
</gene>
<reference evidence="2 3" key="1">
    <citation type="journal article" date="2019" name="Emerg. Microbes Infect.">
        <title>Comprehensive subspecies identification of 175 nontuberculous mycobacteria species based on 7547 genomic profiles.</title>
        <authorList>
            <person name="Matsumoto Y."/>
            <person name="Kinjo T."/>
            <person name="Motooka D."/>
            <person name="Nabeya D."/>
            <person name="Jung N."/>
            <person name="Uechi K."/>
            <person name="Horii T."/>
            <person name="Iida T."/>
            <person name="Fujita J."/>
            <person name="Nakamura S."/>
        </authorList>
    </citation>
    <scope>NUCLEOTIDE SEQUENCE [LARGE SCALE GENOMIC DNA]</scope>
    <source>
        <strain evidence="2 3">JCM 6375</strain>
    </source>
</reference>
<keyword evidence="3" id="KW-1185">Reference proteome</keyword>
<dbReference type="KEGG" id="mmor:MMOR_49090"/>
<evidence type="ECO:0000313" key="3">
    <source>
        <dbReference type="Proteomes" id="UP000466681"/>
    </source>
</evidence>